<dbReference type="EMBL" id="LLZZ01000112">
    <property type="protein sequence ID" value="KTB05751.1"/>
    <property type="molecule type" value="Genomic_DNA"/>
</dbReference>
<dbReference type="Gene3D" id="3.30.465.10">
    <property type="match status" value="1"/>
</dbReference>
<dbReference type="InterPro" id="IPR016166">
    <property type="entry name" value="FAD-bd_PCMH"/>
</dbReference>
<dbReference type="GO" id="GO:1903457">
    <property type="term" value="P:lactate catabolic process"/>
    <property type="evidence" value="ECO:0007669"/>
    <property type="project" value="EnsemblFungi"/>
</dbReference>
<dbReference type="EC" id="1.1.2.4" evidence="9"/>
<organism evidence="15 16">
    <name type="scientific">Candida glabrata</name>
    <name type="common">Yeast</name>
    <name type="synonym">Torulopsis glabrata</name>
    <dbReference type="NCBI Taxonomy" id="5478"/>
    <lineage>
        <taxon>Eukaryota</taxon>
        <taxon>Fungi</taxon>
        <taxon>Dikarya</taxon>
        <taxon>Ascomycota</taxon>
        <taxon>Saccharomycotina</taxon>
        <taxon>Saccharomycetes</taxon>
        <taxon>Saccharomycetales</taxon>
        <taxon>Saccharomycetaceae</taxon>
        <taxon>Nakaseomyces</taxon>
    </lineage>
</organism>
<comment type="cofactor">
    <cofactor evidence="1">
        <name>FAD</name>
        <dbReference type="ChEBI" id="CHEBI:57692"/>
    </cofactor>
</comment>
<dbReference type="Pfam" id="PF01565">
    <property type="entry name" value="FAD_binding_4"/>
    <property type="match status" value="1"/>
</dbReference>
<dbReference type="PANTHER" id="PTHR11748">
    <property type="entry name" value="D-LACTATE DEHYDROGENASE"/>
    <property type="match status" value="1"/>
</dbReference>
<dbReference type="Gene3D" id="1.10.45.10">
    <property type="entry name" value="Vanillyl-alcohol Oxidase, Chain A, domain 4"/>
    <property type="match status" value="1"/>
</dbReference>
<evidence type="ECO:0000256" key="11">
    <source>
        <dbReference type="ARBA" id="ARBA00055809"/>
    </source>
</evidence>
<dbReference type="GO" id="GO:0004458">
    <property type="term" value="F:D-lactate dehydrogenase (cytochrome) activity"/>
    <property type="evidence" value="ECO:0007669"/>
    <property type="project" value="UniProtKB-EC"/>
</dbReference>
<proteinExistence type="inferred from homology"/>
<name>A0A0W0CZH5_CANGB</name>
<evidence type="ECO:0000256" key="13">
    <source>
        <dbReference type="SAM" id="Coils"/>
    </source>
</evidence>
<evidence type="ECO:0000313" key="15">
    <source>
        <dbReference type="EMBL" id="KTB05751.1"/>
    </source>
</evidence>
<dbReference type="SUPFAM" id="SSF55103">
    <property type="entry name" value="FAD-linked oxidases, C-terminal domain"/>
    <property type="match status" value="1"/>
</dbReference>
<comment type="subcellular location">
    <subcellularLocation>
        <location evidence="2">Mitochondrion</location>
    </subcellularLocation>
</comment>
<dbReference type="VEuPathDB" id="FungiDB:CAGL0I05148g"/>
<dbReference type="PANTHER" id="PTHR11748:SF111">
    <property type="entry name" value="D-LACTATE DEHYDROGENASE, MITOCHONDRIAL-RELATED"/>
    <property type="match status" value="1"/>
</dbReference>
<evidence type="ECO:0000256" key="4">
    <source>
        <dbReference type="ARBA" id="ARBA00022630"/>
    </source>
</evidence>
<keyword evidence="13" id="KW-0175">Coiled coil</keyword>
<accession>A0A0W0CZH5</accession>
<dbReference type="FunFam" id="3.30.70.2740:FF:000001">
    <property type="entry name" value="D-lactate dehydrogenase mitochondrial"/>
    <property type="match status" value="1"/>
</dbReference>
<dbReference type="InterPro" id="IPR006094">
    <property type="entry name" value="Oxid_FAD_bind_N"/>
</dbReference>
<evidence type="ECO:0000256" key="1">
    <source>
        <dbReference type="ARBA" id="ARBA00001974"/>
    </source>
</evidence>
<dbReference type="InterPro" id="IPR016164">
    <property type="entry name" value="FAD-linked_Oxase-like_C"/>
</dbReference>
<comment type="similarity">
    <text evidence="3">Belongs to the FAD-binding oxidoreductase/transferase type 4 family.</text>
</comment>
<sequence>MLGSKLGRLYKINARVSTNLARHCGRRAYATGKSTIPTNIKPLALGASLIVGSSIGYYIGQLNCHDVVSTESTSRGSTVSLQSLEPVKYCEDIDKVITKLKEELNNNEDKYSVVESNLAQHTDTYFNTHHAVDAKSQVPLIILYPETTEEVSKLVKICNDNHVPMIPFGGGTSLEGHFMPTRGPHLVVTIDVSKYMNNVVVLHKDDLDVTVQAGVPWEDLNDYLEPHGLMFGCDPGPGALIGGCIANSCSGTNAFKYGTMKENVVSLTVVLPDGTVVKTKNRPRKSSAGYNLNGLFTGSEGTLGIITEATVKCHVKDKFESIAVVSFKTIRDAAACSSELIQRGIKLNAMELLDDSLMRIINKSESTDRNDWVEEPTMFFKIAGRTQNSVNDLIKEVQNVAKETNSTAFQFANSVDEKLELWEARKVALWSVIDAAKSAGGPNAKVWTTDVAVPISQFATVINDTKSDILESGLTYGIVGHAGDGNFHCFIVYNSGEEENKCHQLVDNMVTRALKAEGTCTGEHGIGLGKRDYLSQELGQEPIDLMRAIKMAIDPHRVMNPDKIFPIDPSEPNL</sequence>
<comment type="caution">
    <text evidence="15">The sequence shown here is derived from an EMBL/GenBank/DDBJ whole genome shotgun (WGS) entry which is preliminary data.</text>
</comment>
<evidence type="ECO:0000256" key="7">
    <source>
        <dbReference type="ARBA" id="ARBA00023002"/>
    </source>
</evidence>
<dbReference type="GO" id="GO:0005743">
    <property type="term" value="C:mitochondrial inner membrane"/>
    <property type="evidence" value="ECO:0007669"/>
    <property type="project" value="EnsemblFungi"/>
</dbReference>
<dbReference type="FunFam" id="3.30.465.10:FF:000038">
    <property type="entry name" value="D-lactate dehydrogenase"/>
    <property type="match status" value="1"/>
</dbReference>
<evidence type="ECO:0000256" key="10">
    <source>
        <dbReference type="ARBA" id="ARBA00051436"/>
    </source>
</evidence>
<dbReference type="InterPro" id="IPR016171">
    <property type="entry name" value="Vanillyl_alc_oxidase_C-sub2"/>
</dbReference>
<dbReference type="VEuPathDB" id="FungiDB:GVI51_I04917"/>
<keyword evidence="8" id="KW-0496">Mitochondrion</keyword>
<dbReference type="FunFam" id="1.10.45.10:FF:000001">
    <property type="entry name" value="D-lactate dehydrogenase mitochondrial"/>
    <property type="match status" value="1"/>
</dbReference>
<evidence type="ECO:0000256" key="9">
    <source>
        <dbReference type="ARBA" id="ARBA00038897"/>
    </source>
</evidence>
<evidence type="ECO:0000256" key="3">
    <source>
        <dbReference type="ARBA" id="ARBA00008000"/>
    </source>
</evidence>
<dbReference type="InterPro" id="IPR036318">
    <property type="entry name" value="FAD-bd_PCMH-like_sf"/>
</dbReference>
<reference evidence="15 16" key="1">
    <citation type="submission" date="2015-10" db="EMBL/GenBank/DDBJ databases">
        <title>Draft genomes sequences of Candida glabrata isolates 1A, 1B, 2A, 2B, 3A and 3B.</title>
        <authorList>
            <person name="Haavelsrud O.E."/>
            <person name="Gaustad P."/>
        </authorList>
    </citation>
    <scope>NUCLEOTIDE SEQUENCE [LARGE SCALE GENOMIC DNA]</scope>
    <source>
        <strain evidence="15">910700640</strain>
    </source>
</reference>
<dbReference type="AlphaFoldDB" id="A0A0W0CZH5"/>
<dbReference type="PROSITE" id="PS51387">
    <property type="entry name" value="FAD_PCMH"/>
    <property type="match status" value="1"/>
</dbReference>
<dbReference type="InterPro" id="IPR016169">
    <property type="entry name" value="FAD-bd_PCMH_sub2"/>
</dbReference>
<evidence type="ECO:0000313" key="16">
    <source>
        <dbReference type="Proteomes" id="UP000054886"/>
    </source>
</evidence>
<gene>
    <name evidence="15" type="ORF">AO440_002558</name>
</gene>
<comment type="function">
    <text evidence="11">Catalyzes the stereospecific oxidation of D-lactate to pyruvate.</text>
</comment>
<comment type="catalytic activity">
    <reaction evidence="10">
        <text>(R)-lactate + 2 Fe(III)-[cytochrome c] = 2 Fe(II)-[cytochrome c] + pyruvate + 2 H(+)</text>
        <dbReference type="Rhea" id="RHEA:13521"/>
        <dbReference type="Rhea" id="RHEA-COMP:10350"/>
        <dbReference type="Rhea" id="RHEA-COMP:14399"/>
        <dbReference type="ChEBI" id="CHEBI:15361"/>
        <dbReference type="ChEBI" id="CHEBI:15378"/>
        <dbReference type="ChEBI" id="CHEBI:16004"/>
        <dbReference type="ChEBI" id="CHEBI:29033"/>
        <dbReference type="ChEBI" id="CHEBI:29034"/>
        <dbReference type="EC" id="1.1.2.4"/>
    </reaction>
</comment>
<dbReference type="GO" id="GO:0008720">
    <property type="term" value="F:D-lactate dehydrogenase (NAD+) activity"/>
    <property type="evidence" value="ECO:0007669"/>
    <property type="project" value="TreeGrafter"/>
</dbReference>
<evidence type="ECO:0000256" key="5">
    <source>
        <dbReference type="ARBA" id="ARBA00022827"/>
    </source>
</evidence>
<dbReference type="InterPro" id="IPR004113">
    <property type="entry name" value="FAD-bd_oxidored_4_C"/>
</dbReference>
<dbReference type="VEuPathDB" id="FungiDB:B1J91_I05148g"/>
<feature type="domain" description="FAD-binding PCMH-type" evidence="14">
    <location>
        <begin position="135"/>
        <end position="316"/>
    </location>
</feature>
<evidence type="ECO:0000256" key="2">
    <source>
        <dbReference type="ARBA" id="ARBA00004173"/>
    </source>
</evidence>
<evidence type="ECO:0000256" key="12">
    <source>
        <dbReference type="ARBA" id="ARBA00083446"/>
    </source>
</evidence>
<dbReference type="Gene3D" id="3.30.70.2740">
    <property type="match status" value="1"/>
</dbReference>
<keyword evidence="5" id="KW-0274">FAD</keyword>
<feature type="coiled-coil region" evidence="13">
    <location>
        <begin position="90"/>
        <end position="117"/>
    </location>
</feature>
<evidence type="ECO:0000256" key="8">
    <source>
        <dbReference type="ARBA" id="ARBA00023128"/>
    </source>
</evidence>
<protein>
    <recommendedName>
        <fullName evidence="9">D-lactate dehydrogenase (cytochrome)</fullName>
        <ecNumber evidence="9">1.1.2.4</ecNumber>
    </recommendedName>
    <alternativeName>
        <fullName evidence="12">D-lactate ferricytochrome C oxidoreductase</fullName>
    </alternativeName>
</protein>
<dbReference type="GO" id="GO:0071949">
    <property type="term" value="F:FAD binding"/>
    <property type="evidence" value="ECO:0007669"/>
    <property type="project" value="InterPro"/>
</dbReference>
<evidence type="ECO:0000256" key="6">
    <source>
        <dbReference type="ARBA" id="ARBA00022946"/>
    </source>
</evidence>
<dbReference type="Proteomes" id="UP000054886">
    <property type="component" value="Unassembled WGS sequence"/>
</dbReference>
<keyword evidence="4" id="KW-0285">Flavoprotein</keyword>
<dbReference type="SUPFAM" id="SSF56176">
    <property type="entry name" value="FAD-binding/transporter-associated domain-like"/>
    <property type="match status" value="1"/>
</dbReference>
<dbReference type="VEuPathDB" id="FungiDB:GWK60_L04917"/>
<dbReference type="Pfam" id="PF02913">
    <property type="entry name" value="FAD-oxidase_C"/>
    <property type="match status" value="1"/>
</dbReference>
<keyword evidence="7" id="KW-0560">Oxidoreductase</keyword>
<keyword evidence="6" id="KW-0809">Transit peptide</keyword>
<evidence type="ECO:0000259" key="14">
    <source>
        <dbReference type="PROSITE" id="PS51387"/>
    </source>
</evidence>